<reference evidence="2 3" key="1">
    <citation type="submission" date="2018-08" db="EMBL/GenBank/DDBJ databases">
        <title>Linezolid Resistance in Mycobacterium abscessus: MIC Distribution and Comprehensive Investigation of Resistance Mechanisms.</title>
        <authorList>
            <person name="Ye M."/>
            <person name="Xu L."/>
            <person name="Zou Y."/>
            <person name="Li B."/>
            <person name="Guo Q."/>
            <person name="Zhang Y."/>
            <person name="Zhan M."/>
            <person name="Xu B."/>
            <person name="Yu F."/>
            <person name="Zhang Z."/>
            <person name="Chu H."/>
        </authorList>
    </citation>
    <scope>NUCLEOTIDE SEQUENCE [LARGE SCALE GENOMIC DNA]</scope>
    <source>
        <strain evidence="2 3">G143</strain>
    </source>
</reference>
<feature type="domain" description="Helix-turn-helix" evidence="1">
    <location>
        <begin position="35"/>
        <end position="80"/>
    </location>
</feature>
<dbReference type="SUPFAM" id="SSF46955">
    <property type="entry name" value="Putative DNA-binding domain"/>
    <property type="match status" value="1"/>
</dbReference>
<proteinExistence type="predicted"/>
<dbReference type="InterPro" id="IPR009061">
    <property type="entry name" value="DNA-bd_dom_put_sf"/>
</dbReference>
<dbReference type="AlphaFoldDB" id="A0ABD7HLZ4"/>
<dbReference type="InterPro" id="IPR041657">
    <property type="entry name" value="HTH_17"/>
</dbReference>
<accession>A0ABD7HLZ4</accession>
<comment type="caution">
    <text evidence="2">The sequence shown here is derived from an EMBL/GenBank/DDBJ whole genome shotgun (WGS) entry which is preliminary data.</text>
</comment>
<protein>
    <submittedName>
        <fullName evidence="2">Helix-turn-helix domain-containing protein</fullName>
    </submittedName>
</protein>
<name>A0ABD7HLZ4_9MYCO</name>
<dbReference type="NCBIfam" id="TIGR01764">
    <property type="entry name" value="excise"/>
    <property type="match status" value="1"/>
</dbReference>
<evidence type="ECO:0000313" key="3">
    <source>
        <dbReference type="Proteomes" id="UP000284557"/>
    </source>
</evidence>
<sequence length="85" mass="9315">MRAPGEPHVREVCSAHLLSGELPVNTPQRPARSVTPRYAADLAQVHVSTVRRWIKDGHLKAWRAGPRLLRIDLDELTAFLGGGAA</sequence>
<dbReference type="Pfam" id="PF12728">
    <property type="entry name" value="HTH_17"/>
    <property type="match status" value="1"/>
</dbReference>
<dbReference type="InterPro" id="IPR010093">
    <property type="entry name" value="SinI_DNA-bd"/>
</dbReference>
<evidence type="ECO:0000259" key="1">
    <source>
        <dbReference type="Pfam" id="PF12728"/>
    </source>
</evidence>
<organism evidence="2 3">
    <name type="scientific">Mycobacteroides abscessus</name>
    <dbReference type="NCBI Taxonomy" id="36809"/>
    <lineage>
        <taxon>Bacteria</taxon>
        <taxon>Bacillati</taxon>
        <taxon>Actinomycetota</taxon>
        <taxon>Actinomycetes</taxon>
        <taxon>Mycobacteriales</taxon>
        <taxon>Mycobacteriaceae</taxon>
        <taxon>Mycobacteroides</taxon>
    </lineage>
</organism>
<gene>
    <name evidence="2" type="ORF">D2E76_17465</name>
</gene>
<dbReference type="EMBL" id="QXBN01000013">
    <property type="protein sequence ID" value="RIT35624.1"/>
    <property type="molecule type" value="Genomic_DNA"/>
</dbReference>
<evidence type="ECO:0000313" key="2">
    <source>
        <dbReference type="EMBL" id="RIT35624.1"/>
    </source>
</evidence>
<dbReference type="Proteomes" id="UP000284557">
    <property type="component" value="Unassembled WGS sequence"/>
</dbReference>